<accession>A0A8T1MDZ9</accession>
<reference evidence="2 3" key="1">
    <citation type="journal article" date="2018" name="Biotechnol. Adv.">
        <title>Improved genomic resources and new bioinformatic workflow for the carcinogenic parasite Clonorchis sinensis: Biotechnological implications.</title>
        <authorList>
            <person name="Wang D."/>
            <person name="Korhonen P.K."/>
            <person name="Gasser R.B."/>
            <person name="Young N.D."/>
        </authorList>
    </citation>
    <scope>NUCLEOTIDE SEQUENCE [LARGE SCALE GENOMIC DNA]</scope>
    <source>
        <strain evidence="2">Cs-k2</strain>
    </source>
</reference>
<evidence type="ECO:0000313" key="2">
    <source>
        <dbReference type="EMBL" id="KAG5447360.1"/>
    </source>
</evidence>
<organism evidence="2 3">
    <name type="scientific">Clonorchis sinensis</name>
    <name type="common">Chinese liver fluke</name>
    <dbReference type="NCBI Taxonomy" id="79923"/>
    <lineage>
        <taxon>Eukaryota</taxon>
        <taxon>Metazoa</taxon>
        <taxon>Spiralia</taxon>
        <taxon>Lophotrochozoa</taxon>
        <taxon>Platyhelminthes</taxon>
        <taxon>Trematoda</taxon>
        <taxon>Digenea</taxon>
        <taxon>Opisthorchiida</taxon>
        <taxon>Opisthorchiata</taxon>
        <taxon>Opisthorchiidae</taxon>
        <taxon>Clonorchis</taxon>
    </lineage>
</organism>
<gene>
    <name evidence="2" type="ORF">CSKR_200489</name>
</gene>
<evidence type="ECO:0000313" key="3">
    <source>
        <dbReference type="Proteomes" id="UP000286415"/>
    </source>
</evidence>
<dbReference type="Proteomes" id="UP000286415">
    <property type="component" value="Unassembled WGS sequence"/>
</dbReference>
<proteinExistence type="predicted"/>
<dbReference type="OrthoDB" id="6273109at2759"/>
<sequence>MSLAEKRRLFSRENPPKTASNIRSSSRRKTQPVTLDDLARANQLILARLDGRSLESPSSILRDDNESFGFPERASEVSTPEASILKSPSSILRDDNESFGFPERASEVSTPEASILMQPRFRKNELTFMHPLAMNIGSQ</sequence>
<dbReference type="EMBL" id="NIRI02000042">
    <property type="protein sequence ID" value="KAG5447360.1"/>
    <property type="molecule type" value="Genomic_DNA"/>
</dbReference>
<comment type="caution">
    <text evidence="2">The sequence shown here is derived from an EMBL/GenBank/DDBJ whole genome shotgun (WGS) entry which is preliminary data.</text>
</comment>
<feature type="region of interest" description="Disordered" evidence="1">
    <location>
        <begin position="1"/>
        <end position="34"/>
    </location>
</feature>
<feature type="compositionally biased region" description="Polar residues" evidence="1">
    <location>
        <begin position="76"/>
        <end position="89"/>
    </location>
</feature>
<keyword evidence="3" id="KW-1185">Reference proteome</keyword>
<protein>
    <submittedName>
        <fullName evidence="2">Uncharacterized protein</fullName>
    </submittedName>
</protein>
<reference evidence="2 3" key="2">
    <citation type="journal article" date="2021" name="Genomics">
        <title>High-quality reference genome for Clonorchis sinensis.</title>
        <authorList>
            <person name="Young N.D."/>
            <person name="Stroehlein A.J."/>
            <person name="Kinkar L."/>
            <person name="Wang T."/>
            <person name="Sohn W.M."/>
            <person name="Chang B.C.H."/>
            <person name="Kaur P."/>
            <person name="Weisz D."/>
            <person name="Dudchenko O."/>
            <person name="Aiden E.L."/>
            <person name="Korhonen P.K."/>
            <person name="Gasser R.B."/>
        </authorList>
    </citation>
    <scope>NUCLEOTIDE SEQUENCE [LARGE SCALE GENOMIC DNA]</scope>
    <source>
        <strain evidence="2">Cs-k2</strain>
    </source>
</reference>
<feature type="compositionally biased region" description="Basic and acidic residues" evidence="1">
    <location>
        <begin position="1"/>
        <end position="15"/>
    </location>
</feature>
<evidence type="ECO:0000256" key="1">
    <source>
        <dbReference type="SAM" id="MobiDB-lite"/>
    </source>
</evidence>
<dbReference type="AlphaFoldDB" id="A0A8T1MDZ9"/>
<name>A0A8T1MDZ9_CLOSI</name>
<feature type="region of interest" description="Disordered" evidence="1">
    <location>
        <begin position="56"/>
        <end position="89"/>
    </location>
</feature>